<dbReference type="EMBL" id="CP012333">
    <property type="protein sequence ID" value="AKV04680.1"/>
    <property type="molecule type" value="Genomic_DNA"/>
</dbReference>
<feature type="region of interest" description="Disordered" evidence="1">
    <location>
        <begin position="33"/>
        <end position="84"/>
    </location>
</feature>
<keyword evidence="3" id="KW-1185">Reference proteome</keyword>
<dbReference type="STRING" id="1391654.AKJ09_11343"/>
<dbReference type="KEGG" id="llu:AKJ09_11343"/>
<sequence length="221" mass="22666">MKNRPSWFVGLAGVAVLATSVLTVGCAVHGKVKTSASANESQASTDSDIDGAFSGAPPASTGTVASRPAPAPEPSSTAVAAAAPSPPPADACPLSCYEASGATRMLLTAEETAQVRTALEPALSRMRTCESADAWKRHGSPMMHLRLDSNGKLSEFDVDPSRGDTGCFDSAASSSNISVTLPGRTTVRCAERCEHESARRSSAQGKPKSAGKGKKPAHVTQ</sequence>
<evidence type="ECO:0000256" key="1">
    <source>
        <dbReference type="SAM" id="MobiDB-lite"/>
    </source>
</evidence>
<organism evidence="2 3">
    <name type="scientific">Labilithrix luteola</name>
    <dbReference type="NCBI Taxonomy" id="1391654"/>
    <lineage>
        <taxon>Bacteria</taxon>
        <taxon>Pseudomonadati</taxon>
        <taxon>Myxococcota</taxon>
        <taxon>Polyangia</taxon>
        <taxon>Polyangiales</taxon>
        <taxon>Labilitrichaceae</taxon>
        <taxon>Labilithrix</taxon>
    </lineage>
</organism>
<feature type="region of interest" description="Disordered" evidence="1">
    <location>
        <begin position="192"/>
        <end position="221"/>
    </location>
</feature>
<accession>A0A0K1QGW6</accession>
<name>A0A0K1QGW6_9BACT</name>
<proteinExistence type="predicted"/>
<gene>
    <name evidence="2" type="ORF">AKJ09_11343</name>
</gene>
<feature type="compositionally biased region" description="Basic residues" evidence="1">
    <location>
        <begin position="209"/>
        <end position="221"/>
    </location>
</feature>
<feature type="compositionally biased region" description="Polar residues" evidence="1">
    <location>
        <begin position="34"/>
        <end position="46"/>
    </location>
</feature>
<dbReference type="Proteomes" id="UP000064967">
    <property type="component" value="Chromosome"/>
</dbReference>
<evidence type="ECO:0000313" key="2">
    <source>
        <dbReference type="EMBL" id="AKV04680.1"/>
    </source>
</evidence>
<protein>
    <submittedName>
        <fullName evidence="2">Uncharacterized protein</fullName>
    </submittedName>
</protein>
<reference evidence="2 3" key="1">
    <citation type="submission" date="2015-08" db="EMBL/GenBank/DDBJ databases">
        <authorList>
            <person name="Babu N.S."/>
            <person name="Beckwith C.J."/>
            <person name="Beseler K.G."/>
            <person name="Brison A."/>
            <person name="Carone J.V."/>
            <person name="Caskin T.P."/>
            <person name="Diamond M."/>
            <person name="Durham M.E."/>
            <person name="Foxe J.M."/>
            <person name="Go M."/>
            <person name="Henderson B.A."/>
            <person name="Jones I.B."/>
            <person name="McGettigan J.A."/>
            <person name="Micheletti S.J."/>
            <person name="Nasrallah M.E."/>
            <person name="Ortiz D."/>
            <person name="Piller C.R."/>
            <person name="Privatt S.R."/>
            <person name="Schneider S.L."/>
            <person name="Sharp S."/>
            <person name="Smith T.C."/>
            <person name="Stanton J.D."/>
            <person name="Ullery H.E."/>
            <person name="Wilson R.J."/>
            <person name="Serrano M.G."/>
            <person name="Buck G."/>
            <person name="Lee V."/>
            <person name="Wang Y."/>
            <person name="Carvalho R."/>
            <person name="Voegtly L."/>
            <person name="Shi R."/>
            <person name="Duckworth R."/>
            <person name="Johnson A."/>
            <person name="Loviza R."/>
            <person name="Walstead R."/>
            <person name="Shah Z."/>
            <person name="Kiflezghi M."/>
            <person name="Wade K."/>
            <person name="Ball S.L."/>
            <person name="Bradley K.W."/>
            <person name="Asai D.J."/>
            <person name="Bowman C.A."/>
            <person name="Russell D.A."/>
            <person name="Pope W.H."/>
            <person name="Jacobs-Sera D."/>
            <person name="Hendrix R.W."/>
            <person name="Hatfull G.F."/>
        </authorList>
    </citation>
    <scope>NUCLEOTIDE SEQUENCE [LARGE SCALE GENOMIC DNA]</scope>
    <source>
        <strain evidence="2 3">DSM 27648</strain>
    </source>
</reference>
<dbReference type="RefSeq" id="WP_169928692.1">
    <property type="nucleotide sequence ID" value="NZ_CP012333.1"/>
</dbReference>
<dbReference type="PROSITE" id="PS51257">
    <property type="entry name" value="PROKAR_LIPOPROTEIN"/>
    <property type="match status" value="1"/>
</dbReference>
<dbReference type="AlphaFoldDB" id="A0A0K1QGW6"/>
<evidence type="ECO:0000313" key="3">
    <source>
        <dbReference type="Proteomes" id="UP000064967"/>
    </source>
</evidence>
<feature type="compositionally biased region" description="Low complexity" evidence="1">
    <location>
        <begin position="74"/>
        <end position="83"/>
    </location>
</feature>